<accession>A0A6L2K136</accession>
<proteinExistence type="predicted"/>
<comment type="caution">
    <text evidence="2">The sequence shown here is derived from an EMBL/GenBank/DDBJ whole genome shotgun (WGS) entry which is preliminary data.</text>
</comment>
<sequence length="281" mass="32240">MRIIPLGEVYHQENHTTRRSIPPGELNHWEKYTTRRIIPLGEVCLQNGTNRTKKYEELLVAEKLQADCDLKATNIILQASTQPMTEFPQLDSGLTVSRFTQGDDLISRLNKAMAFLSDVASSRFPSTNSQLRTSTNLRNHATIQDDREGRQGLLNVIIVKVNDTWLVLMANLSNYGLDVISEKTCNNDKSLSEIQLKHEKEDEFFMVVVKVVHKCRDCMMVVKEIVNRLLKEVDVSLFETKFEQDIDDEGEENEEGEGGSKNLKTTLDDKEMFWDEDEELE</sequence>
<dbReference type="EMBL" id="BKCJ010001457">
    <property type="protein sequence ID" value="GEU41584.1"/>
    <property type="molecule type" value="Genomic_DNA"/>
</dbReference>
<evidence type="ECO:0000256" key="1">
    <source>
        <dbReference type="SAM" id="MobiDB-lite"/>
    </source>
</evidence>
<protein>
    <submittedName>
        <fullName evidence="2">Uncharacterized protein</fullName>
    </submittedName>
</protein>
<reference evidence="2" key="1">
    <citation type="journal article" date="2019" name="Sci. Rep.">
        <title>Draft genome of Tanacetum cinerariifolium, the natural source of mosquito coil.</title>
        <authorList>
            <person name="Yamashiro T."/>
            <person name="Shiraishi A."/>
            <person name="Satake H."/>
            <person name="Nakayama K."/>
        </authorList>
    </citation>
    <scope>NUCLEOTIDE SEQUENCE</scope>
</reference>
<gene>
    <name evidence="2" type="ORF">Tci_013562</name>
</gene>
<evidence type="ECO:0000313" key="2">
    <source>
        <dbReference type="EMBL" id="GEU41584.1"/>
    </source>
</evidence>
<dbReference type="AlphaFoldDB" id="A0A6L2K136"/>
<feature type="region of interest" description="Disordered" evidence="1">
    <location>
        <begin position="244"/>
        <end position="281"/>
    </location>
</feature>
<feature type="compositionally biased region" description="Acidic residues" evidence="1">
    <location>
        <begin position="245"/>
        <end position="257"/>
    </location>
</feature>
<name>A0A6L2K136_TANCI</name>
<organism evidence="2">
    <name type="scientific">Tanacetum cinerariifolium</name>
    <name type="common">Dalmatian daisy</name>
    <name type="synonym">Chrysanthemum cinerariifolium</name>
    <dbReference type="NCBI Taxonomy" id="118510"/>
    <lineage>
        <taxon>Eukaryota</taxon>
        <taxon>Viridiplantae</taxon>
        <taxon>Streptophyta</taxon>
        <taxon>Embryophyta</taxon>
        <taxon>Tracheophyta</taxon>
        <taxon>Spermatophyta</taxon>
        <taxon>Magnoliopsida</taxon>
        <taxon>eudicotyledons</taxon>
        <taxon>Gunneridae</taxon>
        <taxon>Pentapetalae</taxon>
        <taxon>asterids</taxon>
        <taxon>campanulids</taxon>
        <taxon>Asterales</taxon>
        <taxon>Asteraceae</taxon>
        <taxon>Asteroideae</taxon>
        <taxon>Anthemideae</taxon>
        <taxon>Anthemidinae</taxon>
        <taxon>Tanacetum</taxon>
    </lineage>
</organism>